<accession>A0ABT1XL94</accession>
<comment type="caution">
    <text evidence="2">The sequence shown here is derived from an EMBL/GenBank/DDBJ whole genome shotgun (WGS) entry which is preliminary data.</text>
</comment>
<dbReference type="EMBL" id="JANKHH010000001">
    <property type="protein sequence ID" value="MCR2832431.1"/>
    <property type="molecule type" value="Genomic_DNA"/>
</dbReference>
<keyword evidence="1" id="KW-0472">Membrane</keyword>
<keyword evidence="1" id="KW-1133">Transmembrane helix</keyword>
<evidence type="ECO:0000256" key="1">
    <source>
        <dbReference type="SAM" id="Phobius"/>
    </source>
</evidence>
<keyword evidence="1" id="KW-0812">Transmembrane</keyword>
<proteinExistence type="predicted"/>
<sequence>MTSVHKALILASAMILVAFASVFEFLPEQVAQFAPLGLLVFLPWAIGTKAAACGKCA</sequence>
<organism evidence="2 3">
    <name type="scientific">Parerythrobacter lacustris</name>
    <dbReference type="NCBI Taxonomy" id="2969984"/>
    <lineage>
        <taxon>Bacteria</taxon>
        <taxon>Pseudomonadati</taxon>
        <taxon>Pseudomonadota</taxon>
        <taxon>Alphaproteobacteria</taxon>
        <taxon>Sphingomonadales</taxon>
        <taxon>Erythrobacteraceae</taxon>
        <taxon>Parerythrobacter</taxon>
    </lineage>
</organism>
<evidence type="ECO:0000313" key="2">
    <source>
        <dbReference type="EMBL" id="MCR2832431.1"/>
    </source>
</evidence>
<dbReference type="RefSeq" id="WP_257594197.1">
    <property type="nucleotide sequence ID" value="NZ_JANKHH010000001.1"/>
</dbReference>
<protein>
    <submittedName>
        <fullName evidence="2">Uncharacterized protein</fullName>
    </submittedName>
</protein>
<keyword evidence="3" id="KW-1185">Reference proteome</keyword>
<feature type="transmembrane region" description="Helical" evidence="1">
    <location>
        <begin position="30"/>
        <end position="52"/>
    </location>
</feature>
<dbReference type="Proteomes" id="UP001206067">
    <property type="component" value="Unassembled WGS sequence"/>
</dbReference>
<name>A0ABT1XL94_9SPHN</name>
<evidence type="ECO:0000313" key="3">
    <source>
        <dbReference type="Proteomes" id="UP001206067"/>
    </source>
</evidence>
<gene>
    <name evidence="2" type="ORF">NSO95_00610</name>
</gene>
<reference evidence="2 3" key="1">
    <citation type="submission" date="2022-08" db="EMBL/GenBank/DDBJ databases">
        <title>Polyphasic taxonomy analysis of Qipengyuania sp.RS5-5.</title>
        <authorList>
            <person name="Xamxidin M."/>
            <person name="Wu M."/>
        </authorList>
    </citation>
    <scope>NUCLEOTIDE SEQUENCE [LARGE SCALE GENOMIC DNA]</scope>
    <source>
        <strain evidence="2 3">RS5-5</strain>
    </source>
</reference>